<organism evidence="1">
    <name type="scientific">Arundo donax</name>
    <name type="common">Giant reed</name>
    <name type="synonym">Donax arundinaceus</name>
    <dbReference type="NCBI Taxonomy" id="35708"/>
    <lineage>
        <taxon>Eukaryota</taxon>
        <taxon>Viridiplantae</taxon>
        <taxon>Streptophyta</taxon>
        <taxon>Embryophyta</taxon>
        <taxon>Tracheophyta</taxon>
        <taxon>Spermatophyta</taxon>
        <taxon>Magnoliopsida</taxon>
        <taxon>Liliopsida</taxon>
        <taxon>Poales</taxon>
        <taxon>Poaceae</taxon>
        <taxon>PACMAD clade</taxon>
        <taxon>Arundinoideae</taxon>
        <taxon>Arundineae</taxon>
        <taxon>Arundo</taxon>
    </lineage>
</organism>
<accession>A0A0A9DXA0</accession>
<sequence length="105" mass="12165">MFSMCFYPNVHSYIFFLCFPFLRFREARQLQSCIFFLSLHFDNHVFQMSPVVQNGLVDGASVFGFDILLVLISYSWCSPVTQTKQMIFNKKQGSLWAEETKGCPG</sequence>
<reference evidence="1" key="2">
    <citation type="journal article" date="2015" name="Data Brief">
        <title>Shoot transcriptome of the giant reed, Arundo donax.</title>
        <authorList>
            <person name="Barrero R.A."/>
            <person name="Guerrero F.D."/>
            <person name="Moolhuijzen P."/>
            <person name="Goolsby J.A."/>
            <person name="Tidwell J."/>
            <person name="Bellgard S.E."/>
            <person name="Bellgard M.I."/>
        </authorList>
    </citation>
    <scope>NUCLEOTIDE SEQUENCE</scope>
    <source>
        <tissue evidence="1">Shoot tissue taken approximately 20 cm above the soil surface</tissue>
    </source>
</reference>
<name>A0A0A9DXA0_ARUDO</name>
<proteinExistence type="predicted"/>
<evidence type="ECO:0000313" key="1">
    <source>
        <dbReference type="EMBL" id="JAD93159.1"/>
    </source>
</evidence>
<protein>
    <submittedName>
        <fullName evidence="1">Uncharacterized protein</fullName>
    </submittedName>
</protein>
<dbReference type="EMBL" id="GBRH01204736">
    <property type="protein sequence ID" value="JAD93159.1"/>
    <property type="molecule type" value="Transcribed_RNA"/>
</dbReference>
<reference evidence="1" key="1">
    <citation type="submission" date="2014-09" db="EMBL/GenBank/DDBJ databases">
        <authorList>
            <person name="Magalhaes I.L.F."/>
            <person name="Oliveira U."/>
            <person name="Santos F.R."/>
            <person name="Vidigal T.H.D.A."/>
            <person name="Brescovit A.D."/>
            <person name="Santos A.J."/>
        </authorList>
    </citation>
    <scope>NUCLEOTIDE SEQUENCE</scope>
    <source>
        <tissue evidence="1">Shoot tissue taken approximately 20 cm above the soil surface</tissue>
    </source>
</reference>
<dbReference type="AlphaFoldDB" id="A0A0A9DXA0"/>